<accession>A0ABY3BV86</accession>
<keyword evidence="2" id="KW-1185">Reference proteome</keyword>
<dbReference type="RefSeq" id="WP_142911657.1">
    <property type="nucleotide sequence ID" value="NZ_SGNZ01000001.1"/>
</dbReference>
<comment type="caution">
    <text evidence="1">The sequence shown here is derived from an EMBL/GenBank/DDBJ whole genome shotgun (WGS) entry which is preliminary data.</text>
</comment>
<dbReference type="EMBL" id="SGNZ01000001">
    <property type="protein sequence ID" value="TRA97007.1"/>
    <property type="molecule type" value="Genomic_DNA"/>
</dbReference>
<evidence type="ECO:0000313" key="1">
    <source>
        <dbReference type="EMBL" id="TRA97007.1"/>
    </source>
</evidence>
<dbReference type="Proteomes" id="UP000319481">
    <property type="component" value="Unassembled WGS sequence"/>
</dbReference>
<proteinExistence type="predicted"/>
<protein>
    <recommendedName>
        <fullName evidence="3">DUF3768 domain-containing protein</fullName>
    </recommendedName>
</protein>
<evidence type="ECO:0000313" key="2">
    <source>
        <dbReference type="Proteomes" id="UP000319481"/>
    </source>
</evidence>
<organism evidence="1 2">
    <name type="scientific">Agrobacterium salinitolerans</name>
    <dbReference type="NCBI Taxonomy" id="1183413"/>
    <lineage>
        <taxon>Bacteria</taxon>
        <taxon>Pseudomonadati</taxon>
        <taxon>Pseudomonadota</taxon>
        <taxon>Alphaproteobacteria</taxon>
        <taxon>Hyphomicrobiales</taxon>
        <taxon>Rhizobiaceae</taxon>
        <taxon>Rhizobium/Agrobacterium group</taxon>
        <taxon>Agrobacterium</taxon>
    </lineage>
</organism>
<gene>
    <name evidence="1" type="ORF">EXN23_01880</name>
</gene>
<reference evidence="1 2" key="1">
    <citation type="journal article" date="2019" name="Appl. Microbiol. Biotechnol.">
        <title>Differential efficiency of wild type rhizogenic strains for rol gene transformation of plants.</title>
        <authorList>
            <person name="Desmet S."/>
            <person name="De Keyser E."/>
            <person name="Van Vaerenbergh J."/>
            <person name="Baeyen S."/>
            <person name="Van Huylenbroeck J."/>
            <person name="Geelen D."/>
            <person name="Dhooghe E."/>
        </authorList>
    </citation>
    <scope>NUCLEOTIDE SEQUENCE [LARGE SCALE GENOMIC DNA]</scope>
    <source>
        <strain evidence="1 2">GBBC3283</strain>
    </source>
</reference>
<name>A0ABY3BV86_9HYPH</name>
<evidence type="ECO:0008006" key="3">
    <source>
        <dbReference type="Google" id="ProtNLM"/>
    </source>
</evidence>
<sequence>MNAVLNHIAVPFFQRVPTRGKPVVLAVFDGIAENAWHHKEAFLKLSNDLRQKDIEPPTLSEFQDWYARVKNGLVERPHPSEVFSDISTTAVNPYKPSERGPEERFFRSVKQPLTAACVIDTSSADPSRLEHARAIILAAHRLFEAKLAAGYSPLSIGLDDTIVQEALRDVLSAEATETVMDADTHMTPGNKLVDLLLGEADDDIDAKLVDCLTIDMQAEICALLVQRMSAPDTRS</sequence>